<comment type="similarity">
    <text evidence="1">Belongs to the plant LTP family. PEARLI1 subfamily.</text>
</comment>
<comment type="caution">
    <text evidence="3">The sequence shown here is derived from an EMBL/GenBank/DDBJ whole genome shotgun (WGS) entry which is preliminary data.</text>
</comment>
<evidence type="ECO:0000313" key="3">
    <source>
        <dbReference type="EMBL" id="OAP17383.1"/>
    </source>
</evidence>
<evidence type="ECO:0000259" key="2">
    <source>
        <dbReference type="SMART" id="SM00499"/>
    </source>
</evidence>
<accession>A0A178WIU1</accession>
<sequence>MTFYKKNSEGFNLEINGIQQNFSAALFISFNLMFFAHVSGCNTCFPPTPIPNLNPISNPTTPSCSRDAIKLGVCAKILDVAVGTVIGNPSDTLCCSVLQGLVDLDAAVCLCTTIKANILGINIDLPISLSLLINTCGKKLPSDCICA</sequence>
<evidence type="ECO:0000256" key="1">
    <source>
        <dbReference type="ARBA" id="ARBA00008965"/>
    </source>
</evidence>
<dbReference type="PANTHER" id="PTHR31731">
    <property type="match status" value="1"/>
</dbReference>
<dbReference type="InterPro" id="IPR027923">
    <property type="entry name" value="Hydrophob_seed_dom"/>
</dbReference>
<dbReference type="Proteomes" id="UP000078284">
    <property type="component" value="Chromosome 1"/>
</dbReference>
<name>A0A178WIU1_ARATH</name>
<feature type="domain" description="Bifunctional inhibitor/plant lipid transfer protein/seed storage helical" evidence="2">
    <location>
        <begin position="64"/>
        <end position="144"/>
    </location>
</feature>
<dbReference type="AlphaFoldDB" id="A0A178WIU1"/>
<dbReference type="Gene3D" id="1.10.110.10">
    <property type="entry name" value="Plant lipid-transfer and hydrophobic proteins"/>
    <property type="match status" value="1"/>
</dbReference>
<proteinExistence type="inferred from homology"/>
<reference evidence="4" key="1">
    <citation type="journal article" date="2016" name="Proc. Natl. Acad. Sci. U.S.A.">
        <title>Chromosome-level assembly of Arabidopsis thaliana Ler reveals the extent of translocation and inversion polymorphisms.</title>
        <authorList>
            <person name="Zapata L."/>
            <person name="Ding J."/>
            <person name="Willing E.M."/>
            <person name="Hartwig B."/>
            <person name="Bezdan D."/>
            <person name="Jiao W.B."/>
            <person name="Patel V."/>
            <person name="Velikkakam James G."/>
            <person name="Koornneef M."/>
            <person name="Ossowski S."/>
            <person name="Schneeberger K."/>
        </authorList>
    </citation>
    <scope>NUCLEOTIDE SEQUENCE [LARGE SCALE GENOMIC DNA]</scope>
    <source>
        <strain evidence="4">cv. Landsberg erecta</strain>
    </source>
</reference>
<dbReference type="Pfam" id="PF14547">
    <property type="entry name" value="Hydrophob_seed"/>
    <property type="match status" value="1"/>
</dbReference>
<organism evidence="3 4">
    <name type="scientific">Arabidopsis thaliana</name>
    <name type="common">Mouse-ear cress</name>
    <dbReference type="NCBI Taxonomy" id="3702"/>
    <lineage>
        <taxon>Eukaryota</taxon>
        <taxon>Viridiplantae</taxon>
        <taxon>Streptophyta</taxon>
        <taxon>Embryophyta</taxon>
        <taxon>Tracheophyta</taxon>
        <taxon>Spermatophyta</taxon>
        <taxon>Magnoliopsida</taxon>
        <taxon>eudicotyledons</taxon>
        <taxon>Gunneridae</taxon>
        <taxon>Pentapetalae</taxon>
        <taxon>rosids</taxon>
        <taxon>malvids</taxon>
        <taxon>Brassicales</taxon>
        <taxon>Brassicaceae</taxon>
        <taxon>Camelineae</taxon>
        <taxon>Arabidopsis</taxon>
    </lineage>
</organism>
<dbReference type="CDD" id="cd01958">
    <property type="entry name" value="HPS_like"/>
    <property type="match status" value="1"/>
</dbReference>
<dbReference type="SUPFAM" id="SSF47699">
    <property type="entry name" value="Bifunctional inhibitor/lipid-transfer protein/seed storage 2S albumin"/>
    <property type="match status" value="1"/>
</dbReference>
<evidence type="ECO:0000313" key="4">
    <source>
        <dbReference type="Proteomes" id="UP000078284"/>
    </source>
</evidence>
<dbReference type="ExpressionAtlas" id="A0A178WIU1">
    <property type="expression patterns" value="baseline and differential"/>
</dbReference>
<protein>
    <recommendedName>
        <fullName evidence="2">Bifunctional inhibitor/plant lipid transfer protein/seed storage helical domain-containing protein</fullName>
    </recommendedName>
</protein>
<dbReference type="SMART" id="SM00499">
    <property type="entry name" value="AAI"/>
    <property type="match status" value="1"/>
</dbReference>
<gene>
    <name evidence="3" type="ordered locus">AXX17_At1g12490</name>
</gene>
<dbReference type="InterPro" id="IPR036312">
    <property type="entry name" value="Bifun_inhib/LTP/seed_sf"/>
</dbReference>
<dbReference type="EMBL" id="LUHQ01000001">
    <property type="protein sequence ID" value="OAP17383.1"/>
    <property type="molecule type" value="Genomic_DNA"/>
</dbReference>
<dbReference type="InterPro" id="IPR051636">
    <property type="entry name" value="Plant_LTP/defense-related"/>
</dbReference>
<dbReference type="InterPro" id="IPR016140">
    <property type="entry name" value="Bifunc_inhib/LTP/seed_store"/>
</dbReference>